<protein>
    <recommendedName>
        <fullName evidence="1">Segregation and condensation protein A</fullName>
    </recommendedName>
</protein>
<evidence type="ECO:0000313" key="2">
    <source>
        <dbReference type="EMBL" id="HGE98553.1"/>
    </source>
</evidence>
<comment type="caution">
    <text evidence="2">The sequence shown here is derived from an EMBL/GenBank/DDBJ whole genome shotgun (WGS) entry which is preliminary data.</text>
</comment>
<dbReference type="InterPro" id="IPR003768">
    <property type="entry name" value="ScpA"/>
</dbReference>
<dbReference type="Gene3D" id="6.10.250.2410">
    <property type="match status" value="1"/>
</dbReference>
<accession>A0A7C3YRR1</accession>
<proteinExistence type="predicted"/>
<dbReference type="Gene3D" id="1.10.10.580">
    <property type="entry name" value="Structural maintenance of chromosome 1. Chain E"/>
    <property type="match status" value="1"/>
</dbReference>
<dbReference type="PANTHER" id="PTHR33969">
    <property type="entry name" value="SEGREGATION AND CONDENSATION PROTEIN A"/>
    <property type="match status" value="1"/>
</dbReference>
<organism evidence="2">
    <name type="scientific">candidate division WOR-3 bacterium</name>
    <dbReference type="NCBI Taxonomy" id="2052148"/>
    <lineage>
        <taxon>Bacteria</taxon>
        <taxon>Bacteria division WOR-3</taxon>
    </lineage>
</organism>
<dbReference type="InterPro" id="IPR023093">
    <property type="entry name" value="ScpA-like_C"/>
</dbReference>
<dbReference type="AlphaFoldDB" id="A0A7C3YRR1"/>
<dbReference type="PANTHER" id="PTHR33969:SF2">
    <property type="entry name" value="SEGREGATION AND CONDENSATION PROTEIN A"/>
    <property type="match status" value="1"/>
</dbReference>
<reference evidence="2" key="1">
    <citation type="journal article" date="2020" name="mSystems">
        <title>Genome- and Community-Level Interaction Insights into Carbon Utilization and Element Cycling Functions of Hydrothermarchaeota in Hydrothermal Sediment.</title>
        <authorList>
            <person name="Zhou Z."/>
            <person name="Liu Y."/>
            <person name="Xu W."/>
            <person name="Pan J."/>
            <person name="Luo Z.H."/>
            <person name="Li M."/>
        </authorList>
    </citation>
    <scope>NUCLEOTIDE SEQUENCE [LARGE SCALE GENOMIC DNA]</scope>
    <source>
        <strain evidence="2">SpSt-906</strain>
    </source>
</reference>
<gene>
    <name evidence="2" type="ORF">ENX07_00560</name>
</gene>
<sequence length="254" mass="29969">MRRWVSGKGNTSCMKFDISLSIFSGPIELLLYLVRKEEVSIFEIPIATITNQFLDFLRNLQEEPNYSNLSDFLIMAAVLIRIKLRKLIPTEEEKPEEATVSIFEIYEEFEKYKRFASLLSSLEEERSSLFSRPRTLPVEEEEMDLFDLMKVFYQLQKKGAESLFLEKPNFRLEERIALIRERIQQMQMPGEENKEKRFLTFFTLLSEAKDIKDVIIIFFALLELAFLGEVKLIQEREFGDIILIPIARRSQNEN</sequence>
<evidence type="ECO:0000256" key="1">
    <source>
        <dbReference type="ARBA" id="ARBA00044777"/>
    </source>
</evidence>
<name>A0A7C3YRR1_UNCW3</name>
<dbReference type="EMBL" id="DTMQ01000007">
    <property type="protein sequence ID" value="HGE98553.1"/>
    <property type="molecule type" value="Genomic_DNA"/>
</dbReference>
<dbReference type="Pfam" id="PF02616">
    <property type="entry name" value="SMC_ScpA"/>
    <property type="match status" value="1"/>
</dbReference>